<dbReference type="EMBL" id="OIVN01001101">
    <property type="protein sequence ID" value="SPC89843.1"/>
    <property type="molecule type" value="Genomic_DNA"/>
</dbReference>
<comment type="cofactor">
    <cofactor evidence="2">
        <name>Zn(2+)</name>
        <dbReference type="ChEBI" id="CHEBI:29105"/>
    </cofactor>
</comment>
<evidence type="ECO:0000256" key="7">
    <source>
        <dbReference type="ARBA" id="ARBA00022679"/>
    </source>
</evidence>
<dbReference type="PROSITE" id="PS50089">
    <property type="entry name" value="ZF_RING_2"/>
    <property type="match status" value="1"/>
</dbReference>
<dbReference type="Pfam" id="PF01485">
    <property type="entry name" value="IBR"/>
    <property type="match status" value="1"/>
</dbReference>
<accession>A0A2N9FRJ4</accession>
<evidence type="ECO:0000256" key="8">
    <source>
        <dbReference type="ARBA" id="ARBA00022723"/>
    </source>
</evidence>
<dbReference type="PANTHER" id="PTHR11685">
    <property type="entry name" value="RBR FAMILY RING FINGER AND IBR DOMAIN-CONTAINING"/>
    <property type="match status" value="1"/>
</dbReference>
<evidence type="ECO:0000256" key="13">
    <source>
        <dbReference type="PROSITE-ProRule" id="PRU00175"/>
    </source>
</evidence>
<dbReference type="InterPro" id="IPR018957">
    <property type="entry name" value="Znf_C3HC4_RING-type"/>
</dbReference>
<evidence type="ECO:0000256" key="6">
    <source>
        <dbReference type="ARBA" id="ARBA00012251"/>
    </source>
</evidence>
<dbReference type="PROSITE" id="PS00518">
    <property type="entry name" value="ZF_RING_1"/>
    <property type="match status" value="1"/>
</dbReference>
<gene>
    <name evidence="16" type="ORF">FSB_LOCUS17725</name>
</gene>
<organism evidence="16">
    <name type="scientific">Fagus sylvatica</name>
    <name type="common">Beechnut</name>
    <dbReference type="NCBI Taxonomy" id="28930"/>
    <lineage>
        <taxon>Eukaryota</taxon>
        <taxon>Viridiplantae</taxon>
        <taxon>Streptophyta</taxon>
        <taxon>Embryophyta</taxon>
        <taxon>Tracheophyta</taxon>
        <taxon>Spermatophyta</taxon>
        <taxon>Magnoliopsida</taxon>
        <taxon>eudicotyledons</taxon>
        <taxon>Gunneridae</taxon>
        <taxon>Pentapetalae</taxon>
        <taxon>rosids</taxon>
        <taxon>fabids</taxon>
        <taxon>Fagales</taxon>
        <taxon>Fagaceae</taxon>
        <taxon>Fagus</taxon>
    </lineage>
</organism>
<dbReference type="InterPro" id="IPR013083">
    <property type="entry name" value="Znf_RING/FYVE/PHD"/>
</dbReference>
<evidence type="ECO:0000256" key="1">
    <source>
        <dbReference type="ARBA" id="ARBA00001798"/>
    </source>
</evidence>
<comment type="similarity">
    <text evidence="5">Belongs to the RBR family. Ariadne subfamily.</text>
</comment>
<proteinExistence type="inferred from homology"/>
<dbReference type="PROSITE" id="PS51873">
    <property type="entry name" value="TRIAD"/>
    <property type="match status" value="1"/>
</dbReference>
<evidence type="ECO:0000259" key="14">
    <source>
        <dbReference type="PROSITE" id="PS50089"/>
    </source>
</evidence>
<evidence type="ECO:0000256" key="10">
    <source>
        <dbReference type="ARBA" id="ARBA00022771"/>
    </source>
</evidence>
<evidence type="ECO:0000256" key="4">
    <source>
        <dbReference type="ARBA" id="ARBA00004906"/>
    </source>
</evidence>
<evidence type="ECO:0000256" key="9">
    <source>
        <dbReference type="ARBA" id="ARBA00022737"/>
    </source>
</evidence>
<dbReference type="Gene3D" id="3.30.40.10">
    <property type="entry name" value="Zinc/RING finger domain, C3HC4 (zinc finger)"/>
    <property type="match status" value="1"/>
</dbReference>
<evidence type="ECO:0000256" key="5">
    <source>
        <dbReference type="ARBA" id="ARBA00005884"/>
    </source>
</evidence>
<evidence type="ECO:0000256" key="11">
    <source>
        <dbReference type="ARBA" id="ARBA00022786"/>
    </source>
</evidence>
<dbReference type="InterPro" id="IPR017907">
    <property type="entry name" value="Znf_RING_CS"/>
</dbReference>
<comment type="catalytic activity">
    <reaction evidence="1">
        <text>[E2 ubiquitin-conjugating enzyme]-S-ubiquitinyl-L-cysteine + [acceptor protein]-L-lysine = [E2 ubiquitin-conjugating enzyme]-L-cysteine + [acceptor protein]-N(6)-ubiquitinyl-L-lysine.</text>
        <dbReference type="EC" id="2.3.2.31"/>
    </reaction>
</comment>
<dbReference type="InterPro" id="IPR031127">
    <property type="entry name" value="E3_UB_ligase_RBR"/>
</dbReference>
<dbReference type="GO" id="GO:0061630">
    <property type="term" value="F:ubiquitin protein ligase activity"/>
    <property type="evidence" value="ECO:0007669"/>
    <property type="project" value="UniProtKB-EC"/>
</dbReference>
<feature type="domain" description="RING-type" evidence="14">
    <location>
        <begin position="35"/>
        <end position="79"/>
    </location>
</feature>
<evidence type="ECO:0000256" key="2">
    <source>
        <dbReference type="ARBA" id="ARBA00001947"/>
    </source>
</evidence>
<sequence>MNNLNLAHLLRMQEAMNASLAPHFHPSSSSPYEACVICSENTAVNQMFSVDGCLHRYCFSCMKQHVEVKLLHGMVPKCPHEGCKSELVVDSCRKFLTPKSIETMNQRIKEASIPVADKVYCPNPRCSALMSKSDVLEYSKDFLDVEQSGVRKCLNCHGLFCIDCKVPWHSNMTCYDYKSLNPNPPEEDVKLKSLATSNLWRQCVKCNHMIELAAGVGMSSAIIVELRGRTRARHVLVHFGMRIAFGLKRIDFDKEEEEEDNEDDAY</sequence>
<keyword evidence="11" id="KW-0833">Ubl conjugation pathway</keyword>
<comment type="pathway">
    <text evidence="4">Protein modification; protein ubiquitination.</text>
</comment>
<dbReference type="AlphaFoldDB" id="A0A2N9FRJ4"/>
<keyword evidence="7" id="KW-0808">Transferase</keyword>
<dbReference type="InterPro" id="IPR002867">
    <property type="entry name" value="IBR_dom"/>
</dbReference>
<dbReference type="InterPro" id="IPR001841">
    <property type="entry name" value="Znf_RING"/>
</dbReference>
<dbReference type="CDD" id="cd22582">
    <property type="entry name" value="BRcat_RBR_unk"/>
    <property type="match status" value="1"/>
</dbReference>
<protein>
    <recommendedName>
        <fullName evidence="6">RBR-type E3 ubiquitin transferase</fullName>
        <ecNumber evidence="6">2.3.2.31</ecNumber>
    </recommendedName>
</protein>
<keyword evidence="9" id="KW-0677">Repeat</keyword>
<keyword evidence="8" id="KW-0479">Metal-binding</keyword>
<reference evidence="16" key="1">
    <citation type="submission" date="2018-02" db="EMBL/GenBank/DDBJ databases">
        <authorList>
            <person name="Cohen D.B."/>
            <person name="Kent A.D."/>
        </authorList>
    </citation>
    <scope>NUCLEOTIDE SEQUENCE</scope>
</reference>
<keyword evidence="12" id="KW-0862">Zinc</keyword>
<dbReference type="EC" id="2.3.2.31" evidence="6"/>
<keyword evidence="10 13" id="KW-0863">Zinc-finger</keyword>
<comment type="function">
    <text evidence="3">Might act as an E3 ubiquitin-protein ligase, or as part of E3 complex, which accepts ubiquitin from specific E2 ubiquitin-conjugating enzymes and then transfers it to substrates.</text>
</comment>
<dbReference type="Pfam" id="PF00097">
    <property type="entry name" value="zf-C3HC4"/>
    <property type="match status" value="1"/>
</dbReference>
<evidence type="ECO:0000256" key="12">
    <source>
        <dbReference type="ARBA" id="ARBA00022833"/>
    </source>
</evidence>
<name>A0A2N9FRJ4_FAGSY</name>
<dbReference type="GO" id="GO:0016567">
    <property type="term" value="P:protein ubiquitination"/>
    <property type="evidence" value="ECO:0007669"/>
    <property type="project" value="UniProtKB-UniPathway"/>
</dbReference>
<evidence type="ECO:0000256" key="3">
    <source>
        <dbReference type="ARBA" id="ARBA00003976"/>
    </source>
</evidence>
<dbReference type="GO" id="GO:0008270">
    <property type="term" value="F:zinc ion binding"/>
    <property type="evidence" value="ECO:0007669"/>
    <property type="project" value="UniProtKB-KW"/>
</dbReference>
<dbReference type="SMART" id="SM00647">
    <property type="entry name" value="IBR"/>
    <property type="match status" value="1"/>
</dbReference>
<evidence type="ECO:0000259" key="15">
    <source>
        <dbReference type="PROSITE" id="PS51873"/>
    </source>
</evidence>
<dbReference type="InterPro" id="IPR044066">
    <property type="entry name" value="TRIAD_supradom"/>
</dbReference>
<dbReference type="UniPathway" id="UPA00143"/>
<dbReference type="SUPFAM" id="SSF57850">
    <property type="entry name" value="RING/U-box"/>
    <property type="match status" value="1"/>
</dbReference>
<evidence type="ECO:0000313" key="16">
    <source>
        <dbReference type="EMBL" id="SPC89843.1"/>
    </source>
</evidence>
<feature type="domain" description="RING-type" evidence="15">
    <location>
        <begin position="31"/>
        <end position="266"/>
    </location>
</feature>
<dbReference type="FunFam" id="3.30.40.10:FF:000230">
    <property type="entry name" value="RBR-type E3 ubiquitin transferase"/>
    <property type="match status" value="1"/>
</dbReference>